<reference evidence="1" key="1">
    <citation type="submission" date="2021-06" db="EMBL/GenBank/DDBJ databases">
        <authorList>
            <person name="Kallberg Y."/>
            <person name="Tangrot J."/>
            <person name="Rosling A."/>
        </authorList>
    </citation>
    <scope>NUCLEOTIDE SEQUENCE</scope>
    <source>
        <strain evidence="1">IN212</strain>
    </source>
</reference>
<accession>A0A9N9JYD1</accession>
<feature type="non-terminal residue" evidence="1">
    <location>
        <position position="44"/>
    </location>
</feature>
<name>A0A9N9JYD1_9GLOM</name>
<evidence type="ECO:0000313" key="2">
    <source>
        <dbReference type="Proteomes" id="UP000789396"/>
    </source>
</evidence>
<dbReference type="AlphaFoldDB" id="A0A9N9JYD1"/>
<dbReference type="EMBL" id="CAJVPZ010074760">
    <property type="protein sequence ID" value="CAG8803370.1"/>
    <property type="molecule type" value="Genomic_DNA"/>
</dbReference>
<gene>
    <name evidence="1" type="ORF">RFULGI_LOCUS17969</name>
</gene>
<evidence type="ECO:0000313" key="1">
    <source>
        <dbReference type="EMBL" id="CAG8803370.1"/>
    </source>
</evidence>
<organism evidence="1 2">
    <name type="scientific">Racocetra fulgida</name>
    <dbReference type="NCBI Taxonomy" id="60492"/>
    <lineage>
        <taxon>Eukaryota</taxon>
        <taxon>Fungi</taxon>
        <taxon>Fungi incertae sedis</taxon>
        <taxon>Mucoromycota</taxon>
        <taxon>Glomeromycotina</taxon>
        <taxon>Glomeromycetes</taxon>
        <taxon>Diversisporales</taxon>
        <taxon>Gigasporaceae</taxon>
        <taxon>Racocetra</taxon>
    </lineage>
</organism>
<sequence>KGTENKRSYKRKNPSFTRDYFEKEVNNSEEFRVCKVVNEKSGQK</sequence>
<keyword evidence="2" id="KW-1185">Reference proteome</keyword>
<protein>
    <submittedName>
        <fullName evidence="1">11955_t:CDS:1</fullName>
    </submittedName>
</protein>
<proteinExistence type="predicted"/>
<feature type="non-terminal residue" evidence="1">
    <location>
        <position position="1"/>
    </location>
</feature>
<comment type="caution">
    <text evidence="1">The sequence shown here is derived from an EMBL/GenBank/DDBJ whole genome shotgun (WGS) entry which is preliminary data.</text>
</comment>
<dbReference type="Proteomes" id="UP000789396">
    <property type="component" value="Unassembled WGS sequence"/>
</dbReference>